<protein>
    <submittedName>
        <fullName evidence="2">tRNA threonylcarbamoyladenosine dehydratase</fullName>
    </submittedName>
</protein>
<dbReference type="PANTHER" id="PTHR43267:SF1">
    <property type="entry name" value="TRNA THREONYLCARBAMOYLADENOSINE DEHYDRATASE"/>
    <property type="match status" value="1"/>
</dbReference>
<dbReference type="GO" id="GO:0008641">
    <property type="term" value="F:ubiquitin-like modifier activating enzyme activity"/>
    <property type="evidence" value="ECO:0007669"/>
    <property type="project" value="InterPro"/>
</dbReference>
<name>A0A944D940_DENI1</name>
<dbReference type="PANTHER" id="PTHR43267">
    <property type="entry name" value="TRNA THREONYLCARBAMOYLADENOSINE DEHYDRATASE"/>
    <property type="match status" value="1"/>
</dbReference>
<sequence length="263" mass="27665">MGNEQATAATVDRARRFGGIVRLYGEAGLARLGRAHVAVAGIGGVGSWAVEALVRSGVGYLRLIDLDHVAESNMNRQIHALDATLGQAKVEAMAARIGQIDPGITVVCVDDFVTEANVATTLAPPLDFVIDAIDDVRAKAAIVMHCRRHGIGLITLGAAGGQTDPTRIAIEDLSRTTQDPLLAKLRARLRRDHGFPRDPAKRFRVEAVYSTEPLRYPDASCTPEAGPAGLSCAGFGSSMAVTASFGLTAAARAIERLATSGQK</sequence>
<dbReference type="InterPro" id="IPR035985">
    <property type="entry name" value="Ubiquitin-activating_enz"/>
</dbReference>
<dbReference type="GO" id="GO:0061504">
    <property type="term" value="P:cyclic threonylcarbamoyladenosine biosynthetic process"/>
    <property type="evidence" value="ECO:0007669"/>
    <property type="project" value="TreeGrafter"/>
</dbReference>
<dbReference type="RefSeq" id="WP_214360694.1">
    <property type="nucleotide sequence ID" value="NZ_JAEKFT010000006.1"/>
</dbReference>
<dbReference type="InterPro" id="IPR045886">
    <property type="entry name" value="ThiF/MoeB/HesA"/>
</dbReference>
<evidence type="ECO:0000313" key="3">
    <source>
        <dbReference type="Proteomes" id="UP000694660"/>
    </source>
</evidence>
<organism evidence="2 3">
    <name type="scientific">Denitromonas iodatirespirans</name>
    <dbReference type="NCBI Taxonomy" id="2795389"/>
    <lineage>
        <taxon>Bacteria</taxon>
        <taxon>Pseudomonadati</taxon>
        <taxon>Pseudomonadota</taxon>
        <taxon>Betaproteobacteria</taxon>
        <taxon>Rhodocyclales</taxon>
        <taxon>Zoogloeaceae</taxon>
        <taxon>Denitromonas</taxon>
    </lineage>
</organism>
<dbReference type="SUPFAM" id="SSF69572">
    <property type="entry name" value="Activating enzymes of the ubiquitin-like proteins"/>
    <property type="match status" value="1"/>
</dbReference>
<feature type="domain" description="THIF-type NAD/FAD binding fold" evidence="1">
    <location>
        <begin position="22"/>
        <end position="242"/>
    </location>
</feature>
<gene>
    <name evidence="2" type="ORF">I8J34_07015</name>
</gene>
<reference evidence="3" key="1">
    <citation type="journal article" date="2022" name="ISME J.">
        <title>Genetic and phylogenetic analysis of dissimilatory iodate-reducing bacteria identifies potential niches across the world's oceans.</title>
        <authorList>
            <person name="Reyes-Umana V."/>
            <person name="Henning Z."/>
            <person name="Lee K."/>
            <person name="Barnum T.P."/>
            <person name="Coates J.D."/>
        </authorList>
    </citation>
    <scope>NUCLEOTIDE SEQUENCE [LARGE SCALE GENOMIC DNA]</scope>
    <source>
        <strain evidence="3">IR12</strain>
    </source>
</reference>
<comment type="caution">
    <text evidence="2">The sequence shown here is derived from an EMBL/GenBank/DDBJ whole genome shotgun (WGS) entry which is preliminary data.</text>
</comment>
<dbReference type="CDD" id="cd00755">
    <property type="entry name" value="YgdL_like"/>
    <property type="match status" value="1"/>
</dbReference>
<dbReference type="EMBL" id="JAEKFT010000006">
    <property type="protein sequence ID" value="MBT0960927.1"/>
    <property type="molecule type" value="Genomic_DNA"/>
</dbReference>
<accession>A0A944D940</accession>
<dbReference type="Proteomes" id="UP000694660">
    <property type="component" value="Unassembled WGS sequence"/>
</dbReference>
<evidence type="ECO:0000313" key="2">
    <source>
        <dbReference type="EMBL" id="MBT0960927.1"/>
    </source>
</evidence>
<dbReference type="InterPro" id="IPR000594">
    <property type="entry name" value="ThiF_NAD_FAD-bd"/>
</dbReference>
<dbReference type="Gene3D" id="3.40.50.720">
    <property type="entry name" value="NAD(P)-binding Rossmann-like Domain"/>
    <property type="match status" value="1"/>
</dbReference>
<keyword evidence="3" id="KW-1185">Reference proteome</keyword>
<evidence type="ECO:0000259" key="1">
    <source>
        <dbReference type="Pfam" id="PF00899"/>
    </source>
</evidence>
<proteinExistence type="predicted"/>
<dbReference type="AlphaFoldDB" id="A0A944D940"/>
<dbReference type="Pfam" id="PF00899">
    <property type="entry name" value="ThiF"/>
    <property type="match status" value="1"/>
</dbReference>
<dbReference type="GO" id="GO:0061503">
    <property type="term" value="F:tRNA threonylcarbamoyladenosine dehydratase"/>
    <property type="evidence" value="ECO:0007669"/>
    <property type="project" value="TreeGrafter"/>
</dbReference>